<reference evidence="2" key="1">
    <citation type="journal article" date="2023" name="PhytoFront">
        <title>Draft Genome Resources of Seven Strains of Tilletia horrida, Causal Agent of Kernel Smut of Rice.</title>
        <authorList>
            <person name="Khanal S."/>
            <person name="Antony Babu S."/>
            <person name="Zhou X.G."/>
        </authorList>
    </citation>
    <scope>NUCLEOTIDE SEQUENCE</scope>
    <source>
        <strain evidence="2">TX6</strain>
    </source>
</reference>
<feature type="compositionally biased region" description="Acidic residues" evidence="1">
    <location>
        <begin position="593"/>
        <end position="602"/>
    </location>
</feature>
<keyword evidence="3" id="KW-1185">Reference proteome</keyword>
<feature type="compositionally biased region" description="Acidic residues" evidence="1">
    <location>
        <begin position="950"/>
        <end position="964"/>
    </location>
</feature>
<comment type="caution">
    <text evidence="2">The sequence shown here is derived from an EMBL/GenBank/DDBJ whole genome shotgun (WGS) entry which is preliminary data.</text>
</comment>
<proteinExistence type="predicted"/>
<feature type="compositionally biased region" description="Low complexity" evidence="1">
    <location>
        <begin position="242"/>
        <end position="251"/>
    </location>
</feature>
<feature type="compositionally biased region" description="Polar residues" evidence="1">
    <location>
        <begin position="433"/>
        <end position="452"/>
    </location>
</feature>
<feature type="region of interest" description="Disordered" evidence="1">
    <location>
        <begin position="1"/>
        <end position="177"/>
    </location>
</feature>
<feature type="region of interest" description="Disordered" evidence="1">
    <location>
        <begin position="476"/>
        <end position="640"/>
    </location>
</feature>
<feature type="compositionally biased region" description="Low complexity" evidence="1">
    <location>
        <begin position="501"/>
        <end position="527"/>
    </location>
</feature>
<feature type="compositionally biased region" description="Low complexity" evidence="1">
    <location>
        <begin position="879"/>
        <end position="903"/>
    </location>
</feature>
<feature type="compositionally biased region" description="Polar residues" evidence="1">
    <location>
        <begin position="384"/>
        <end position="399"/>
    </location>
</feature>
<evidence type="ECO:0000313" key="3">
    <source>
        <dbReference type="Proteomes" id="UP001176517"/>
    </source>
</evidence>
<name>A0AAN6GIY6_9BASI</name>
<feature type="compositionally biased region" description="Low complexity" evidence="1">
    <location>
        <begin position="37"/>
        <end position="47"/>
    </location>
</feature>
<feature type="compositionally biased region" description="Basic and acidic residues" evidence="1">
    <location>
        <begin position="270"/>
        <end position="285"/>
    </location>
</feature>
<sequence length="974" mass="103076">MSSHGHGMAFQAPYGGARLDTKKPKAFANKLNKWLKNTNSTGSGSSSHAHQSYDQQQHSTEEWTEIDEYEDPYGGYAGSTNTALNGAYSRHRTDLSSPSGSNSGSAYTELQHPLRQLTMHDRSESPASTLQFPWSNPQYAKELPALPPPGEADAHLDHSEDEQRYAPRGKKKRSASISDGLRSIGANIGASVSLTNLNALGKRGAASASGHDDGDRSDDYASDSNRSISGFLGIGKKNGKKAPSAYPPSASRSGNLRKIKNRGVNSARSSIDHDRDQEQDDRSDISRAGSVNVISWPIHSESHSRSPSFTSLSPSLTNNGAPNAPTPGLYPPRSPYTPSISSSHQQLNNGGWSSPAPVTSPVNGRRPSNASMIPASSPVGFRAPSQNGSYYSRTTSSQGKYPPRPRQTPPITSTQPVGRNASPFVTPPVNGRRPSNSSAGQAPMASGSSSNHGAPPPSVLASPLTAFLFDTDAKVKGSSARQSGRESSSTGPMVSAAKFRTQSGGSTSIQSTRASSSSRVSNSPWTTPELGTMSGSAAVDESVTRGVHKHGPPGSTIRRVPVPTVDPVQRKGSGDERPPPPPAKADDKLPFEQSDDEDEDEETLRRLDAMLMPPIHLEGKELPENGRASRASSNYSDVLNEGWMGLDSWDRSAEATKPQESTLTLSSVNERIAALRASTHTNGSRKATPSFSFSAPAEDALPDLPKSKDAASSSNTKRDQMPSLSEKQKEKESSATSAAESENQEHLRPEGLQLTGLGIPRASGRPRIPSLALGSSGAADGEDDWATSFLSALSVAGKRTSVMSDRKRKSPRSSRRSSKSLSPLIRSDRRLSRLGSGLGDGIGGSTSPRGALLQVPQLDSDTANALNQSDDSSVRRGSSETAISTTPSSPSPSLSSLGSTLKLTARESRGPVQLLPAARKQRQLENTRSPMPPSAAALALKYTKSANAAEDAESDSEEEGDDLDAVLSLYSEDH</sequence>
<feature type="region of interest" description="Disordered" evidence="1">
    <location>
        <begin position="204"/>
        <end position="459"/>
    </location>
</feature>
<feature type="compositionally biased region" description="Basic residues" evidence="1">
    <location>
        <begin position="806"/>
        <end position="818"/>
    </location>
</feature>
<feature type="compositionally biased region" description="Basic and acidic residues" evidence="1">
    <location>
        <begin position="716"/>
        <end position="733"/>
    </location>
</feature>
<feature type="compositionally biased region" description="Polar residues" evidence="1">
    <location>
        <begin position="125"/>
        <end position="138"/>
    </location>
</feature>
<feature type="compositionally biased region" description="Low complexity" evidence="1">
    <location>
        <begin position="935"/>
        <end position="949"/>
    </location>
</feature>
<feature type="compositionally biased region" description="Polar residues" evidence="1">
    <location>
        <begin position="857"/>
        <end position="871"/>
    </location>
</feature>
<feature type="region of interest" description="Disordered" evidence="1">
    <location>
        <begin position="796"/>
        <end position="974"/>
    </location>
</feature>
<dbReference type="AlphaFoldDB" id="A0AAN6GIY6"/>
<feature type="compositionally biased region" description="Pro residues" evidence="1">
    <location>
        <begin position="324"/>
        <end position="335"/>
    </location>
</feature>
<protein>
    <submittedName>
        <fullName evidence="2">Uncharacterized protein</fullName>
    </submittedName>
</protein>
<dbReference type="EMBL" id="JAPDMZ010000327">
    <property type="protein sequence ID" value="KAK0543790.1"/>
    <property type="molecule type" value="Genomic_DNA"/>
</dbReference>
<feature type="compositionally biased region" description="Acidic residues" evidence="1">
    <location>
        <begin position="62"/>
        <end position="71"/>
    </location>
</feature>
<feature type="region of interest" description="Disordered" evidence="1">
    <location>
        <begin position="674"/>
        <end position="780"/>
    </location>
</feature>
<feature type="compositionally biased region" description="Low complexity" evidence="1">
    <location>
        <begin position="477"/>
        <end position="489"/>
    </location>
</feature>
<feature type="compositionally biased region" description="Polar residues" evidence="1">
    <location>
        <begin position="336"/>
        <end position="371"/>
    </location>
</feature>
<evidence type="ECO:0000313" key="2">
    <source>
        <dbReference type="EMBL" id="KAK0543790.1"/>
    </source>
</evidence>
<accession>A0AAN6GIY6</accession>
<gene>
    <name evidence="2" type="ORF">OC846_006285</name>
</gene>
<feature type="compositionally biased region" description="Basic and acidic residues" evidence="1">
    <location>
        <begin position="210"/>
        <end position="219"/>
    </location>
</feature>
<feature type="compositionally biased region" description="Low complexity" evidence="1">
    <location>
        <begin position="305"/>
        <end position="317"/>
    </location>
</feature>
<evidence type="ECO:0000256" key="1">
    <source>
        <dbReference type="SAM" id="MobiDB-lite"/>
    </source>
</evidence>
<organism evidence="2 3">
    <name type="scientific">Tilletia horrida</name>
    <dbReference type="NCBI Taxonomy" id="155126"/>
    <lineage>
        <taxon>Eukaryota</taxon>
        <taxon>Fungi</taxon>
        <taxon>Dikarya</taxon>
        <taxon>Basidiomycota</taxon>
        <taxon>Ustilaginomycotina</taxon>
        <taxon>Exobasidiomycetes</taxon>
        <taxon>Tilletiales</taxon>
        <taxon>Tilletiaceae</taxon>
        <taxon>Tilletia</taxon>
    </lineage>
</organism>
<feature type="compositionally biased region" description="Basic and acidic residues" evidence="1">
    <location>
        <begin position="152"/>
        <end position="165"/>
    </location>
</feature>
<feature type="compositionally biased region" description="Polar residues" evidence="1">
    <location>
        <begin position="678"/>
        <end position="693"/>
    </location>
</feature>
<dbReference type="Proteomes" id="UP001176517">
    <property type="component" value="Unassembled WGS sequence"/>
</dbReference>
<feature type="compositionally biased region" description="Basic and acidic residues" evidence="1">
    <location>
        <begin position="568"/>
        <end position="590"/>
    </location>
</feature>
<feature type="compositionally biased region" description="Low complexity" evidence="1">
    <location>
        <begin position="96"/>
        <end position="105"/>
    </location>
</feature>
<feature type="compositionally biased region" description="Polar residues" evidence="1">
    <location>
        <begin position="48"/>
        <end position="58"/>
    </location>
</feature>